<dbReference type="EMBL" id="CAJOAZ010001255">
    <property type="protein sequence ID" value="CAF3789465.1"/>
    <property type="molecule type" value="Genomic_DNA"/>
</dbReference>
<dbReference type="Proteomes" id="UP000663877">
    <property type="component" value="Unassembled WGS sequence"/>
</dbReference>
<comment type="caution">
    <text evidence="3">The sequence shown here is derived from an EMBL/GenBank/DDBJ whole genome shotgun (WGS) entry which is preliminary data.</text>
</comment>
<keyword evidence="2" id="KW-1133">Transmembrane helix</keyword>
<evidence type="ECO:0000313" key="8">
    <source>
        <dbReference type="Proteomes" id="UP000663832"/>
    </source>
</evidence>
<gene>
    <name evidence="6" type="ORF">BJG266_LOCUS5735</name>
    <name evidence="5" type="ORF">JYZ213_LOCUS5513</name>
    <name evidence="7" type="ORF">OXD698_LOCUS17589</name>
    <name evidence="3" type="ORF">QVE165_LOCUS3166</name>
    <name evidence="4" type="ORF">QVE165_LOCUS3392</name>
</gene>
<dbReference type="OrthoDB" id="10037099at2759"/>
<evidence type="ECO:0000313" key="7">
    <source>
        <dbReference type="EMBL" id="CAF3789465.1"/>
    </source>
</evidence>
<evidence type="ECO:0000313" key="4">
    <source>
        <dbReference type="EMBL" id="CAF0785317.1"/>
    </source>
</evidence>
<dbReference type="Proteomes" id="UP000663845">
    <property type="component" value="Unassembled WGS sequence"/>
</dbReference>
<keyword evidence="2" id="KW-0472">Membrane</keyword>
<evidence type="ECO:0000313" key="3">
    <source>
        <dbReference type="EMBL" id="CAF0781101.1"/>
    </source>
</evidence>
<dbReference type="EMBL" id="CAJNOG010000033">
    <property type="protein sequence ID" value="CAF0805989.1"/>
    <property type="molecule type" value="Genomic_DNA"/>
</dbReference>
<dbReference type="EMBL" id="CAJNOI010000015">
    <property type="protein sequence ID" value="CAF0811014.1"/>
    <property type="molecule type" value="Genomic_DNA"/>
</dbReference>
<name>A0A813RA43_9BILA</name>
<sequence length="144" mass="16487">MTSATTISAIDIEPEVVGHIELNEKDKFAKRFKPSNLKQNNQSNNQKQASVPATTLHSLRASDIKEHRWWSLGSLITCFFLIGPVIAFYHTRRIRKMKENQELVRAKLWSDRVSNILIISNIIGIIIWVAFAFTIVVLFIYGAF</sequence>
<dbReference type="AlphaFoldDB" id="A0A813RA43"/>
<accession>A0A813RA43</accession>
<reference evidence="3" key="1">
    <citation type="submission" date="2021-02" db="EMBL/GenBank/DDBJ databases">
        <authorList>
            <person name="Nowell W R."/>
        </authorList>
    </citation>
    <scope>NUCLEOTIDE SEQUENCE</scope>
</reference>
<dbReference type="Proteomes" id="UP000663844">
    <property type="component" value="Unassembled WGS sequence"/>
</dbReference>
<evidence type="ECO:0000256" key="2">
    <source>
        <dbReference type="SAM" id="Phobius"/>
    </source>
</evidence>
<proteinExistence type="predicted"/>
<organism evidence="3 8">
    <name type="scientific">Adineta steineri</name>
    <dbReference type="NCBI Taxonomy" id="433720"/>
    <lineage>
        <taxon>Eukaryota</taxon>
        <taxon>Metazoa</taxon>
        <taxon>Spiralia</taxon>
        <taxon>Gnathifera</taxon>
        <taxon>Rotifera</taxon>
        <taxon>Eurotatoria</taxon>
        <taxon>Bdelloidea</taxon>
        <taxon>Adinetida</taxon>
        <taxon>Adinetidae</taxon>
        <taxon>Adineta</taxon>
    </lineage>
</organism>
<evidence type="ECO:0000313" key="6">
    <source>
        <dbReference type="EMBL" id="CAF0811014.1"/>
    </source>
</evidence>
<dbReference type="EMBL" id="CAJNOM010000012">
    <property type="protein sequence ID" value="CAF0785317.1"/>
    <property type="molecule type" value="Genomic_DNA"/>
</dbReference>
<dbReference type="Proteomes" id="UP000663832">
    <property type="component" value="Unassembled WGS sequence"/>
</dbReference>
<evidence type="ECO:0000256" key="1">
    <source>
        <dbReference type="SAM" id="MobiDB-lite"/>
    </source>
</evidence>
<keyword evidence="8" id="KW-1185">Reference proteome</keyword>
<feature type="transmembrane region" description="Helical" evidence="2">
    <location>
        <begin position="69"/>
        <end position="89"/>
    </location>
</feature>
<protein>
    <submittedName>
        <fullName evidence="3">Uncharacterized protein</fullName>
    </submittedName>
</protein>
<feature type="compositionally biased region" description="Low complexity" evidence="1">
    <location>
        <begin position="35"/>
        <end position="48"/>
    </location>
</feature>
<feature type="region of interest" description="Disordered" evidence="1">
    <location>
        <begin position="34"/>
        <end position="54"/>
    </location>
</feature>
<dbReference type="EMBL" id="CAJNOM010000011">
    <property type="protein sequence ID" value="CAF0781101.1"/>
    <property type="molecule type" value="Genomic_DNA"/>
</dbReference>
<evidence type="ECO:0000313" key="5">
    <source>
        <dbReference type="EMBL" id="CAF0805989.1"/>
    </source>
</evidence>
<keyword evidence="2" id="KW-0812">Transmembrane</keyword>
<feature type="transmembrane region" description="Helical" evidence="2">
    <location>
        <begin position="116"/>
        <end position="141"/>
    </location>
</feature>